<dbReference type="AlphaFoldDB" id="A0A382IQE3"/>
<keyword evidence="1" id="KW-0808">Transferase</keyword>
<evidence type="ECO:0000259" key="2">
    <source>
        <dbReference type="PROSITE" id="PS50404"/>
    </source>
</evidence>
<dbReference type="PROSITE" id="PS50405">
    <property type="entry name" value="GST_CTER"/>
    <property type="match status" value="1"/>
</dbReference>
<dbReference type="InterPro" id="IPR036249">
    <property type="entry name" value="Thioredoxin-like_sf"/>
</dbReference>
<dbReference type="GO" id="GO:0016740">
    <property type="term" value="F:transferase activity"/>
    <property type="evidence" value="ECO:0007669"/>
    <property type="project" value="UniProtKB-KW"/>
</dbReference>
<accession>A0A382IQE3</accession>
<sequence length="209" mass="24409">MLKVWGRRNSNNVQKVLWLCDEIGLGYDQEDAGAEFGRTRDPDMLARNPNAVVPTVEDDGFTLWESNVILRYLASKFGPEQIYPRSHTMRADVERWMDWQQTTLLPPMTTIFWGRVRTPDAIRASDIEEAIKKGERTWSILDNQLKDRLWITGDTFTLAEISIGAQAWRWFSLVRADERLMKQSYLENWFSRVRARRAFDHNVSSVPLT</sequence>
<dbReference type="Pfam" id="PF13410">
    <property type="entry name" value="GST_C_2"/>
    <property type="match status" value="1"/>
</dbReference>
<dbReference type="PANTHER" id="PTHR44051:SF19">
    <property type="entry name" value="DISULFIDE-BOND OXIDOREDUCTASE YFCG"/>
    <property type="match status" value="1"/>
</dbReference>
<proteinExistence type="predicted"/>
<dbReference type="PANTHER" id="PTHR44051">
    <property type="entry name" value="GLUTATHIONE S-TRANSFERASE-RELATED"/>
    <property type="match status" value="1"/>
</dbReference>
<dbReference type="InterPro" id="IPR010987">
    <property type="entry name" value="Glutathione-S-Trfase_C-like"/>
</dbReference>
<dbReference type="PROSITE" id="PS50404">
    <property type="entry name" value="GST_NTER"/>
    <property type="match status" value="1"/>
</dbReference>
<feature type="domain" description="GST N-terminal" evidence="2">
    <location>
        <begin position="1"/>
        <end position="81"/>
    </location>
</feature>
<dbReference type="Pfam" id="PF02798">
    <property type="entry name" value="GST_N"/>
    <property type="match status" value="1"/>
</dbReference>
<dbReference type="InterPro" id="IPR036282">
    <property type="entry name" value="Glutathione-S-Trfase_C_sf"/>
</dbReference>
<dbReference type="SUPFAM" id="SSF47616">
    <property type="entry name" value="GST C-terminal domain-like"/>
    <property type="match status" value="1"/>
</dbReference>
<evidence type="ECO:0000313" key="4">
    <source>
        <dbReference type="EMBL" id="SVC01462.1"/>
    </source>
</evidence>
<reference evidence="4" key="1">
    <citation type="submission" date="2018-05" db="EMBL/GenBank/DDBJ databases">
        <authorList>
            <person name="Lanie J.A."/>
            <person name="Ng W.-L."/>
            <person name="Kazmierczak K.M."/>
            <person name="Andrzejewski T.M."/>
            <person name="Davidsen T.M."/>
            <person name="Wayne K.J."/>
            <person name="Tettelin H."/>
            <person name="Glass J.I."/>
            <person name="Rusch D."/>
            <person name="Podicherti R."/>
            <person name="Tsui H.-C.T."/>
            <person name="Winkler M.E."/>
        </authorList>
    </citation>
    <scope>NUCLEOTIDE SEQUENCE</scope>
</reference>
<dbReference type="InterPro" id="IPR040079">
    <property type="entry name" value="Glutathione_S-Trfase"/>
</dbReference>
<dbReference type="FunFam" id="3.40.30.10:FF:000039">
    <property type="entry name" value="Glutathione S-transferase domain"/>
    <property type="match status" value="1"/>
</dbReference>
<organism evidence="4">
    <name type="scientific">marine metagenome</name>
    <dbReference type="NCBI Taxonomy" id="408172"/>
    <lineage>
        <taxon>unclassified sequences</taxon>
        <taxon>metagenomes</taxon>
        <taxon>ecological metagenomes</taxon>
    </lineage>
</organism>
<dbReference type="SFLD" id="SFLDG00358">
    <property type="entry name" value="Main_(cytGST)"/>
    <property type="match status" value="1"/>
</dbReference>
<name>A0A382IQE3_9ZZZZ</name>
<dbReference type="InterPro" id="IPR004045">
    <property type="entry name" value="Glutathione_S-Trfase_N"/>
</dbReference>
<dbReference type="SFLD" id="SFLDS00019">
    <property type="entry name" value="Glutathione_Transferase_(cytos"/>
    <property type="match status" value="1"/>
</dbReference>
<feature type="domain" description="GST C-terminal" evidence="3">
    <location>
        <begin position="86"/>
        <end position="209"/>
    </location>
</feature>
<dbReference type="SFLD" id="SFLDG01150">
    <property type="entry name" value="Main.1:_Beta-like"/>
    <property type="match status" value="1"/>
</dbReference>
<protein>
    <recommendedName>
        <fullName evidence="5">GST N-terminal domain-containing protein</fullName>
    </recommendedName>
</protein>
<gene>
    <name evidence="4" type="ORF">METZ01_LOCUS254316</name>
</gene>
<evidence type="ECO:0000259" key="3">
    <source>
        <dbReference type="PROSITE" id="PS50405"/>
    </source>
</evidence>
<dbReference type="SUPFAM" id="SSF52833">
    <property type="entry name" value="Thioredoxin-like"/>
    <property type="match status" value="1"/>
</dbReference>
<dbReference type="Gene3D" id="3.40.30.10">
    <property type="entry name" value="Glutaredoxin"/>
    <property type="match status" value="1"/>
</dbReference>
<evidence type="ECO:0000256" key="1">
    <source>
        <dbReference type="ARBA" id="ARBA00022679"/>
    </source>
</evidence>
<dbReference type="CDD" id="cd03047">
    <property type="entry name" value="GST_N_2"/>
    <property type="match status" value="1"/>
</dbReference>
<dbReference type="EMBL" id="UINC01068670">
    <property type="protein sequence ID" value="SVC01462.1"/>
    <property type="molecule type" value="Genomic_DNA"/>
</dbReference>
<evidence type="ECO:0008006" key="5">
    <source>
        <dbReference type="Google" id="ProtNLM"/>
    </source>
</evidence>
<dbReference type="Gene3D" id="1.20.1050.10">
    <property type="match status" value="1"/>
</dbReference>